<reference evidence="1" key="1">
    <citation type="submission" date="2022-10" db="EMBL/GenBank/DDBJ databases">
        <title>Tapping the CABI collections for fungal endophytes: first genome assemblies for Collariella, Neodidymelliopsis, Ascochyta clinopodiicola, Didymella pomorum, Didymosphaeria variabile, Neocosmospora piperis and Neocucurbitaria cava.</title>
        <authorList>
            <person name="Hill R."/>
        </authorList>
    </citation>
    <scope>NUCLEOTIDE SEQUENCE</scope>
    <source>
        <strain evidence="1">IMI 366586</strain>
    </source>
</reference>
<evidence type="ECO:0000313" key="2">
    <source>
        <dbReference type="Proteomes" id="UP001140502"/>
    </source>
</evidence>
<dbReference type="Proteomes" id="UP001140502">
    <property type="component" value="Unassembled WGS sequence"/>
</dbReference>
<dbReference type="OrthoDB" id="4500473at2759"/>
<proteinExistence type="predicted"/>
<organism evidence="1 2">
    <name type="scientific">Fusarium piperis</name>
    <dbReference type="NCBI Taxonomy" id="1435070"/>
    <lineage>
        <taxon>Eukaryota</taxon>
        <taxon>Fungi</taxon>
        <taxon>Dikarya</taxon>
        <taxon>Ascomycota</taxon>
        <taxon>Pezizomycotina</taxon>
        <taxon>Sordariomycetes</taxon>
        <taxon>Hypocreomycetidae</taxon>
        <taxon>Hypocreales</taxon>
        <taxon>Nectriaceae</taxon>
        <taxon>Fusarium</taxon>
        <taxon>Fusarium solani species complex</taxon>
    </lineage>
</organism>
<comment type="caution">
    <text evidence="1">The sequence shown here is derived from an EMBL/GenBank/DDBJ whole genome shotgun (WGS) entry which is preliminary data.</text>
</comment>
<evidence type="ECO:0000313" key="1">
    <source>
        <dbReference type="EMBL" id="KAJ4327518.1"/>
    </source>
</evidence>
<dbReference type="EMBL" id="JAPEUR010000023">
    <property type="protein sequence ID" value="KAJ4327518.1"/>
    <property type="molecule type" value="Genomic_DNA"/>
</dbReference>
<gene>
    <name evidence="1" type="ORF">N0V84_002046</name>
</gene>
<sequence length="261" mass="28317">MIKSYFLAPNDSTPAPPGGRVHLGSILRNLTDFEPLNDGRVKEIPPDQYLSVDKKTGFTFSLAQLHSADFGLRAKALELLGLIVNASIGRAKGSNQLISCQRLETHAFIATDSYIEEALTPPIKAFMQSSRSGFPVYMVTGLKIAYSASRTSGTTKSIALEANVGFVPPGTPVRPGMRAGLEKSHEEGAAFEDSSPIILSFKVKKIWLEGSEEVKHEAHTAKAVMLDGTPSYGEPVFTIRSDDELTLEEVNDMFGKEEDGI</sequence>
<name>A0A9W8WJW9_9HYPO</name>
<protein>
    <submittedName>
        <fullName evidence="1">Uncharacterized protein</fullName>
    </submittedName>
</protein>
<keyword evidence="2" id="KW-1185">Reference proteome</keyword>
<dbReference type="AlphaFoldDB" id="A0A9W8WJW9"/>
<accession>A0A9W8WJW9</accession>